<protein>
    <recommendedName>
        <fullName evidence="11">Ionotropic receptor</fullName>
    </recommendedName>
</protein>
<evidence type="ECO:0008006" key="11">
    <source>
        <dbReference type="Google" id="ProtNLM"/>
    </source>
</evidence>
<accession>A0A9P0F4V5</accession>
<dbReference type="AlphaFoldDB" id="A0A9P0F4V5"/>
<evidence type="ECO:0000256" key="1">
    <source>
        <dbReference type="ARBA" id="ARBA00004651"/>
    </source>
</evidence>
<proteinExistence type="predicted"/>
<feature type="transmembrane region" description="Helical" evidence="8">
    <location>
        <begin position="737"/>
        <end position="759"/>
    </location>
</feature>
<evidence type="ECO:0000313" key="9">
    <source>
        <dbReference type="EMBL" id="CAH0392239.1"/>
    </source>
</evidence>
<evidence type="ECO:0000256" key="5">
    <source>
        <dbReference type="ARBA" id="ARBA00023136"/>
    </source>
</evidence>
<keyword evidence="10" id="KW-1185">Reference proteome</keyword>
<evidence type="ECO:0000256" key="8">
    <source>
        <dbReference type="SAM" id="Phobius"/>
    </source>
</evidence>
<feature type="transmembrane region" description="Helical" evidence="8">
    <location>
        <begin position="431"/>
        <end position="451"/>
    </location>
</feature>
<dbReference type="InterPro" id="IPR052192">
    <property type="entry name" value="Insect_Ionotropic_Sensory_Rcpt"/>
</dbReference>
<evidence type="ECO:0000313" key="10">
    <source>
        <dbReference type="Proteomes" id="UP001152759"/>
    </source>
</evidence>
<keyword evidence="6" id="KW-0675">Receptor</keyword>
<sequence length="761" mass="86936">MLQQDSVRKFSCMESVSITICVLLLTQRALSVVIQDDSQYSFKSMVATCNHTVRVNHRRLFYIANTVPEFPMPRLVQALHNQDIQTTVIASPRQLKNFVRTPCPNNIIILVNSLNDILNLILDTASDAHGKENGGEKTLMQTHSANASSVLTNYCIRTDVLPHRDINEICDIQLNISSAELEDNGKLTDAVHDLTKGLYVHDVWNSRNHLIFVICSANERRGYYGELALNAIASPEERTLDLNEDPVTSSKLMFVFRFIWRMFSGYKSVVCKEDTCFKYDPFIEKIIRLSEKNKDDFFQFSIKNMQQKKAMVSMSWREDFSSGIEPILINAMNTLMGDIMADISQHLNFSCDYIYVDDSLKFNITLTDLAVEQSHRNGAKLHLLNHATVSRAADLVKFDQTTSLETYAVSVITPRSSFIPQSAVAFKCYSLAVWIFIFITIILFLMMQAFLQHVFYRTLQYIRGGEDVNQDEVSVFLTIYAYFICGQPPRLILGHLYTSRIVFVIVIFASMILSGLFQNGMVTLLSARVRFQDIDTLEELAQSDLRIQVQGIESFVLFFEEQPLPQGMSDILTDTMSAQVRDLNLYFAESGDPQFYTYYWNNSLPLNIPATGMNIYDGLVQFDGAFRRSLQSDAFLVHAPLTLLPRTLLFEHWLIRNFTVVYHKVEENVMTYPYGYKLSKYSFLFDMLNERITSIVEFGLLGKYLPKEYFRKLNGLSVGPGEEGAAPRVFDMNDLQIAFIFLAVGLTLSYFVFVAELCIHP</sequence>
<organism evidence="9 10">
    <name type="scientific">Bemisia tabaci</name>
    <name type="common">Sweetpotato whitefly</name>
    <name type="synonym">Aleurodes tabaci</name>
    <dbReference type="NCBI Taxonomy" id="7038"/>
    <lineage>
        <taxon>Eukaryota</taxon>
        <taxon>Metazoa</taxon>
        <taxon>Ecdysozoa</taxon>
        <taxon>Arthropoda</taxon>
        <taxon>Hexapoda</taxon>
        <taxon>Insecta</taxon>
        <taxon>Pterygota</taxon>
        <taxon>Neoptera</taxon>
        <taxon>Paraneoptera</taxon>
        <taxon>Hemiptera</taxon>
        <taxon>Sternorrhyncha</taxon>
        <taxon>Aleyrodoidea</taxon>
        <taxon>Aleyrodidae</taxon>
        <taxon>Aleyrodinae</taxon>
        <taxon>Bemisia</taxon>
    </lineage>
</organism>
<keyword evidence="3 8" id="KW-0812">Transmembrane</keyword>
<keyword evidence="5 8" id="KW-0472">Membrane</keyword>
<dbReference type="PANTHER" id="PTHR42643:SF38">
    <property type="entry name" value="IONOTROPIC RECEPTOR 100A"/>
    <property type="match status" value="1"/>
</dbReference>
<keyword evidence="7" id="KW-0325">Glycoprotein</keyword>
<dbReference type="Proteomes" id="UP001152759">
    <property type="component" value="Chromosome 6"/>
</dbReference>
<evidence type="ECO:0000256" key="2">
    <source>
        <dbReference type="ARBA" id="ARBA00022475"/>
    </source>
</evidence>
<name>A0A9P0F4V5_BEMTA</name>
<evidence type="ECO:0000256" key="4">
    <source>
        <dbReference type="ARBA" id="ARBA00022989"/>
    </source>
</evidence>
<gene>
    <name evidence="9" type="ORF">BEMITA_LOCUS10781</name>
</gene>
<dbReference type="GO" id="GO:0005886">
    <property type="term" value="C:plasma membrane"/>
    <property type="evidence" value="ECO:0007669"/>
    <property type="project" value="UniProtKB-SubCell"/>
</dbReference>
<keyword evidence="4 8" id="KW-1133">Transmembrane helix</keyword>
<evidence type="ECO:0000256" key="6">
    <source>
        <dbReference type="ARBA" id="ARBA00023170"/>
    </source>
</evidence>
<dbReference type="EMBL" id="OU963867">
    <property type="protein sequence ID" value="CAH0392239.1"/>
    <property type="molecule type" value="Genomic_DNA"/>
</dbReference>
<dbReference type="PANTHER" id="PTHR42643">
    <property type="entry name" value="IONOTROPIC RECEPTOR 20A-RELATED"/>
    <property type="match status" value="1"/>
</dbReference>
<keyword evidence="2" id="KW-1003">Cell membrane</keyword>
<comment type="subcellular location">
    <subcellularLocation>
        <location evidence="1">Cell membrane</location>
        <topology evidence="1">Multi-pass membrane protein</topology>
    </subcellularLocation>
</comment>
<evidence type="ECO:0000256" key="3">
    <source>
        <dbReference type="ARBA" id="ARBA00022692"/>
    </source>
</evidence>
<feature type="transmembrane region" description="Helical" evidence="8">
    <location>
        <begin position="497"/>
        <end position="517"/>
    </location>
</feature>
<reference evidence="9" key="1">
    <citation type="submission" date="2021-12" db="EMBL/GenBank/DDBJ databases">
        <authorList>
            <person name="King R."/>
        </authorList>
    </citation>
    <scope>NUCLEOTIDE SEQUENCE</scope>
</reference>
<evidence type="ECO:0000256" key="7">
    <source>
        <dbReference type="ARBA" id="ARBA00023180"/>
    </source>
</evidence>